<dbReference type="PRINTS" id="PR00725">
    <property type="entry name" value="DADACBPTASE1"/>
</dbReference>
<comment type="function">
    <text evidence="1">Removes C-terminal D-alanyl residues from sugar-peptide cell wall precursors.</text>
</comment>
<dbReference type="InterPro" id="IPR012338">
    <property type="entry name" value="Beta-lactam/transpept-like"/>
</dbReference>
<evidence type="ECO:0000256" key="3">
    <source>
        <dbReference type="ARBA" id="ARBA00007164"/>
    </source>
</evidence>
<keyword evidence="9" id="KW-0133">Cell shape</keyword>
<dbReference type="STRING" id="1120975.SAMN02746064_01458"/>
<evidence type="ECO:0000256" key="2">
    <source>
        <dbReference type="ARBA" id="ARBA00004752"/>
    </source>
</evidence>
<feature type="active site" evidence="13">
    <location>
        <position position="114"/>
    </location>
</feature>
<sequence>MFRKVLLTLAALFLFSGSNTVNAQPLVESEAAILMDGNTGQVLFEKNSHDIHYPASITKILTALILVENTDPSDNIIVGEDVPFLIERGSSQVYLIPGEVLTAEQMLNALMIESANDAAVAIAQHISGSIEEFSALMNKRAKELGATDTNFTNPSGLHDDNHYTTAYDMAMIMKEVITHPELRDVMTTINYKIPKTQHQEERYLWTKNRLIRSPSNEYYYEDVTATKTGFTSMAGNTLVTSAARDSLSLITVVLKSRGVMTYIDTCNMLDYGFDNFTTTVLSEPNQLVKSIPFAGENLDLLADNRLVCTIPKDQASLIDAKVLVSENLDLPLDKGEVVGEVVYTLKGIEIGKVALLSAQAISKPFNLIDLVKSVAGAAFAILLASYSVLRVYVSRQNRKIRRRKKLKKIKNEYSKF</sequence>
<comment type="pathway">
    <text evidence="2">Cell wall biogenesis; peptidoglycan biosynthesis.</text>
</comment>
<dbReference type="InterPro" id="IPR037167">
    <property type="entry name" value="Peptidase_S11_C_sf"/>
</dbReference>
<evidence type="ECO:0000256" key="12">
    <source>
        <dbReference type="ARBA" id="ARBA00034000"/>
    </source>
</evidence>
<evidence type="ECO:0000256" key="10">
    <source>
        <dbReference type="ARBA" id="ARBA00022984"/>
    </source>
</evidence>
<evidence type="ECO:0000256" key="7">
    <source>
        <dbReference type="ARBA" id="ARBA00022729"/>
    </source>
</evidence>
<keyword evidence="11" id="KW-0961">Cell wall biogenesis/degradation</keyword>
<dbReference type="OrthoDB" id="9791132at2"/>
<organism evidence="19 20">
    <name type="scientific">Alkalibacter saccharofermentans DSM 14828</name>
    <dbReference type="NCBI Taxonomy" id="1120975"/>
    <lineage>
        <taxon>Bacteria</taxon>
        <taxon>Bacillati</taxon>
        <taxon>Bacillota</taxon>
        <taxon>Clostridia</taxon>
        <taxon>Eubacteriales</taxon>
        <taxon>Eubacteriaceae</taxon>
        <taxon>Alkalibacter</taxon>
    </lineage>
</organism>
<protein>
    <recommendedName>
        <fullName evidence="4">serine-type D-Ala-D-Ala carboxypeptidase</fullName>
        <ecNumber evidence="4">3.4.16.4</ecNumber>
    </recommendedName>
</protein>
<feature type="binding site" evidence="14">
    <location>
        <position position="227"/>
    </location>
    <ligand>
        <name>substrate</name>
    </ligand>
</feature>
<dbReference type="EMBL" id="FQTU01000009">
    <property type="protein sequence ID" value="SHE90682.1"/>
    <property type="molecule type" value="Genomic_DNA"/>
</dbReference>
<comment type="similarity">
    <text evidence="3 15">Belongs to the peptidase S11 family.</text>
</comment>
<keyword evidence="20" id="KW-1185">Reference proteome</keyword>
<dbReference type="InterPro" id="IPR018044">
    <property type="entry name" value="Peptidase_S11"/>
</dbReference>
<comment type="catalytic activity">
    <reaction evidence="12">
        <text>Preferential cleavage: (Ac)2-L-Lys-D-Ala-|-D-Ala. Also transpeptidation of peptidyl-alanyl moieties that are N-acyl substituents of D-alanine.</text>
        <dbReference type="EC" id="3.4.16.4"/>
    </reaction>
</comment>
<dbReference type="GO" id="GO:0009002">
    <property type="term" value="F:serine-type D-Ala-D-Ala carboxypeptidase activity"/>
    <property type="evidence" value="ECO:0007669"/>
    <property type="project" value="UniProtKB-EC"/>
</dbReference>
<dbReference type="Gene3D" id="2.60.410.10">
    <property type="entry name" value="D-Ala-D-Ala carboxypeptidase, C-terminal domain"/>
    <property type="match status" value="1"/>
</dbReference>
<gene>
    <name evidence="19" type="ORF">SAMN02746064_01458</name>
</gene>
<feature type="chain" id="PRO_5013268316" description="serine-type D-Ala-D-Ala carboxypeptidase" evidence="17">
    <location>
        <begin position="24"/>
        <end position="416"/>
    </location>
</feature>
<feature type="active site" description="Acyl-ester intermediate" evidence="13">
    <location>
        <position position="56"/>
    </location>
</feature>
<keyword evidence="5 19" id="KW-0121">Carboxypeptidase</keyword>
<dbReference type="GO" id="GO:0071555">
    <property type="term" value="P:cell wall organization"/>
    <property type="evidence" value="ECO:0007669"/>
    <property type="project" value="UniProtKB-KW"/>
</dbReference>
<dbReference type="Gene3D" id="3.40.710.10">
    <property type="entry name" value="DD-peptidase/beta-lactamase superfamily"/>
    <property type="match status" value="1"/>
</dbReference>
<evidence type="ECO:0000256" key="14">
    <source>
        <dbReference type="PIRSR" id="PIRSR618044-2"/>
    </source>
</evidence>
<evidence type="ECO:0000256" key="6">
    <source>
        <dbReference type="ARBA" id="ARBA00022670"/>
    </source>
</evidence>
<dbReference type="SMART" id="SM00936">
    <property type="entry name" value="PBP5_C"/>
    <property type="match status" value="1"/>
</dbReference>
<feature type="domain" description="Peptidase S11 D-Ala-D-Ala carboxypeptidase A C-terminal" evidence="18">
    <location>
        <begin position="276"/>
        <end position="363"/>
    </location>
</feature>
<dbReference type="InterPro" id="IPR012907">
    <property type="entry name" value="Peptidase_S11_C"/>
</dbReference>
<dbReference type="GO" id="GO:0008360">
    <property type="term" value="P:regulation of cell shape"/>
    <property type="evidence" value="ECO:0007669"/>
    <property type="project" value="UniProtKB-KW"/>
</dbReference>
<dbReference type="SUPFAM" id="SSF69189">
    <property type="entry name" value="Penicillin-binding protein associated domain"/>
    <property type="match status" value="1"/>
</dbReference>
<evidence type="ECO:0000256" key="4">
    <source>
        <dbReference type="ARBA" id="ARBA00012448"/>
    </source>
</evidence>
<name>A0A1M4XBW5_9FIRM</name>
<dbReference type="GO" id="GO:0009252">
    <property type="term" value="P:peptidoglycan biosynthetic process"/>
    <property type="evidence" value="ECO:0007669"/>
    <property type="project" value="UniProtKB-UniPathway"/>
</dbReference>
<evidence type="ECO:0000259" key="18">
    <source>
        <dbReference type="SMART" id="SM00936"/>
    </source>
</evidence>
<keyword evidence="16" id="KW-0472">Membrane</keyword>
<dbReference type="RefSeq" id="WP_073270620.1">
    <property type="nucleotide sequence ID" value="NZ_FQTU01000009.1"/>
</dbReference>
<keyword evidence="10" id="KW-0573">Peptidoglycan synthesis</keyword>
<dbReference type="InterPro" id="IPR015956">
    <property type="entry name" value="Peniciliin-bd_prot_C_sf"/>
</dbReference>
<keyword evidence="7 17" id="KW-0732">Signal</keyword>
<evidence type="ECO:0000256" key="11">
    <source>
        <dbReference type="ARBA" id="ARBA00023316"/>
    </source>
</evidence>
<dbReference type="Pfam" id="PF07943">
    <property type="entry name" value="PBP5_C"/>
    <property type="match status" value="1"/>
</dbReference>
<reference evidence="19 20" key="1">
    <citation type="submission" date="2016-11" db="EMBL/GenBank/DDBJ databases">
        <authorList>
            <person name="Jaros S."/>
            <person name="Januszkiewicz K."/>
            <person name="Wedrychowicz H."/>
        </authorList>
    </citation>
    <scope>NUCLEOTIDE SEQUENCE [LARGE SCALE GENOMIC DNA]</scope>
    <source>
        <strain evidence="19 20">DSM 14828</strain>
    </source>
</reference>
<evidence type="ECO:0000313" key="20">
    <source>
        <dbReference type="Proteomes" id="UP000184251"/>
    </source>
</evidence>
<evidence type="ECO:0000256" key="9">
    <source>
        <dbReference type="ARBA" id="ARBA00022960"/>
    </source>
</evidence>
<evidence type="ECO:0000256" key="1">
    <source>
        <dbReference type="ARBA" id="ARBA00003217"/>
    </source>
</evidence>
<dbReference type="Proteomes" id="UP000184251">
    <property type="component" value="Unassembled WGS sequence"/>
</dbReference>
<evidence type="ECO:0000256" key="17">
    <source>
        <dbReference type="SAM" id="SignalP"/>
    </source>
</evidence>
<keyword evidence="16" id="KW-0812">Transmembrane</keyword>
<feature type="signal peptide" evidence="17">
    <location>
        <begin position="1"/>
        <end position="23"/>
    </location>
</feature>
<dbReference type="InterPro" id="IPR001967">
    <property type="entry name" value="Peptidase_S11_N"/>
</dbReference>
<evidence type="ECO:0000256" key="13">
    <source>
        <dbReference type="PIRSR" id="PIRSR618044-1"/>
    </source>
</evidence>
<accession>A0A1M4XBW5</accession>
<dbReference type="GO" id="GO:0006508">
    <property type="term" value="P:proteolysis"/>
    <property type="evidence" value="ECO:0007669"/>
    <property type="project" value="UniProtKB-KW"/>
</dbReference>
<dbReference type="Pfam" id="PF00768">
    <property type="entry name" value="Peptidase_S11"/>
    <property type="match status" value="1"/>
</dbReference>
<keyword evidence="6" id="KW-0645">Protease</keyword>
<keyword evidence="16" id="KW-1133">Transmembrane helix</keyword>
<evidence type="ECO:0000313" key="19">
    <source>
        <dbReference type="EMBL" id="SHE90682.1"/>
    </source>
</evidence>
<dbReference type="SUPFAM" id="SSF56601">
    <property type="entry name" value="beta-lactamase/transpeptidase-like"/>
    <property type="match status" value="1"/>
</dbReference>
<dbReference type="PANTHER" id="PTHR21581">
    <property type="entry name" value="D-ALANYL-D-ALANINE CARBOXYPEPTIDASE"/>
    <property type="match status" value="1"/>
</dbReference>
<evidence type="ECO:0000256" key="15">
    <source>
        <dbReference type="RuleBase" id="RU004016"/>
    </source>
</evidence>
<keyword evidence="8" id="KW-0378">Hydrolase</keyword>
<dbReference type="AlphaFoldDB" id="A0A1M4XBW5"/>
<feature type="active site" description="Proton acceptor" evidence="13">
    <location>
        <position position="59"/>
    </location>
</feature>
<dbReference type="EC" id="3.4.16.4" evidence="4"/>
<dbReference type="UniPathway" id="UPA00219"/>
<dbReference type="PANTHER" id="PTHR21581:SF33">
    <property type="entry name" value="D-ALANYL-D-ALANINE CARBOXYPEPTIDASE DACB"/>
    <property type="match status" value="1"/>
</dbReference>
<evidence type="ECO:0000256" key="5">
    <source>
        <dbReference type="ARBA" id="ARBA00022645"/>
    </source>
</evidence>
<proteinExistence type="inferred from homology"/>
<evidence type="ECO:0000256" key="16">
    <source>
        <dbReference type="SAM" id="Phobius"/>
    </source>
</evidence>
<feature type="transmembrane region" description="Helical" evidence="16">
    <location>
        <begin position="374"/>
        <end position="393"/>
    </location>
</feature>
<evidence type="ECO:0000256" key="8">
    <source>
        <dbReference type="ARBA" id="ARBA00022801"/>
    </source>
</evidence>